<sequence>MHNDNDVVVVVGLGEDSPLLGKRTKKPKTPLPKAQLGILMFLQLAEPISSMCIYPFINQLVRELNITGGDETKVGYYAGLIICACESIFFATEALTVMRWSRLSDRIGRKPVILIGLSGLCVSMLAFGLSRTFWTLVIRCGTS</sequence>
<protein>
    <submittedName>
        <fullName evidence="1">Uncharacterized protein</fullName>
    </submittedName>
</protein>
<evidence type="ECO:0000313" key="2">
    <source>
        <dbReference type="Proteomes" id="UP000790377"/>
    </source>
</evidence>
<reference evidence="1" key="1">
    <citation type="journal article" date="2021" name="New Phytol.">
        <title>Evolutionary innovations through gain and loss of genes in the ectomycorrhizal Boletales.</title>
        <authorList>
            <person name="Wu G."/>
            <person name="Miyauchi S."/>
            <person name="Morin E."/>
            <person name="Kuo A."/>
            <person name="Drula E."/>
            <person name="Varga T."/>
            <person name="Kohler A."/>
            <person name="Feng B."/>
            <person name="Cao Y."/>
            <person name="Lipzen A."/>
            <person name="Daum C."/>
            <person name="Hundley H."/>
            <person name="Pangilinan J."/>
            <person name="Johnson J."/>
            <person name="Barry K."/>
            <person name="LaButti K."/>
            <person name="Ng V."/>
            <person name="Ahrendt S."/>
            <person name="Min B."/>
            <person name="Choi I.G."/>
            <person name="Park H."/>
            <person name="Plett J.M."/>
            <person name="Magnuson J."/>
            <person name="Spatafora J.W."/>
            <person name="Nagy L.G."/>
            <person name="Henrissat B."/>
            <person name="Grigoriev I.V."/>
            <person name="Yang Z.L."/>
            <person name="Xu J."/>
            <person name="Martin F.M."/>
        </authorList>
    </citation>
    <scope>NUCLEOTIDE SEQUENCE</scope>
    <source>
        <strain evidence="1">ATCC 28755</strain>
    </source>
</reference>
<gene>
    <name evidence="1" type="ORF">BJ138DRAFT_1090416</name>
</gene>
<comment type="caution">
    <text evidence="1">The sequence shown here is derived from an EMBL/GenBank/DDBJ whole genome shotgun (WGS) entry which is preliminary data.</text>
</comment>
<proteinExistence type="predicted"/>
<dbReference type="EMBL" id="MU267789">
    <property type="protein sequence ID" value="KAH7908935.1"/>
    <property type="molecule type" value="Genomic_DNA"/>
</dbReference>
<organism evidence="1 2">
    <name type="scientific">Hygrophoropsis aurantiaca</name>
    <dbReference type="NCBI Taxonomy" id="72124"/>
    <lineage>
        <taxon>Eukaryota</taxon>
        <taxon>Fungi</taxon>
        <taxon>Dikarya</taxon>
        <taxon>Basidiomycota</taxon>
        <taxon>Agaricomycotina</taxon>
        <taxon>Agaricomycetes</taxon>
        <taxon>Agaricomycetidae</taxon>
        <taxon>Boletales</taxon>
        <taxon>Coniophorineae</taxon>
        <taxon>Hygrophoropsidaceae</taxon>
        <taxon>Hygrophoropsis</taxon>
    </lineage>
</organism>
<accession>A0ACB8A7B5</accession>
<evidence type="ECO:0000313" key="1">
    <source>
        <dbReference type="EMBL" id="KAH7908935.1"/>
    </source>
</evidence>
<dbReference type="Proteomes" id="UP000790377">
    <property type="component" value="Unassembled WGS sequence"/>
</dbReference>
<name>A0ACB8A7B5_9AGAM</name>
<keyword evidence="2" id="KW-1185">Reference proteome</keyword>